<evidence type="ECO:0000259" key="2">
    <source>
        <dbReference type="Pfam" id="PF14581"/>
    </source>
</evidence>
<dbReference type="InterPro" id="IPR027945">
    <property type="entry name" value="SseB_C"/>
</dbReference>
<dbReference type="Pfam" id="PF14581">
    <property type="entry name" value="SseB_C"/>
    <property type="match status" value="1"/>
</dbReference>
<feature type="domain" description="SseB protein N-terminal" evidence="1">
    <location>
        <begin position="20"/>
        <end position="152"/>
    </location>
</feature>
<dbReference type="Proteomes" id="UP000759273">
    <property type="component" value="Unassembled WGS sequence"/>
</dbReference>
<reference evidence="3" key="1">
    <citation type="submission" date="2021-02" db="EMBL/GenBank/DDBJ databases">
        <title>Infant gut strain persistence is associated with maternal origin, phylogeny, and functional potential including surface adhesion and iron acquisition.</title>
        <authorList>
            <person name="Lou Y.C."/>
        </authorList>
    </citation>
    <scope>NUCLEOTIDE SEQUENCE</scope>
    <source>
        <strain evidence="3">L3_101_000M1_dasL3_101_000M1_concoct_87</strain>
    </source>
</reference>
<accession>A0A943HJD8</accession>
<dbReference type="AlphaFoldDB" id="A0A943HJD8"/>
<protein>
    <submittedName>
        <fullName evidence="3">Enhanced serine sensitivity protein SseB C-terminal domain-containing protein</fullName>
    </submittedName>
</protein>
<name>A0A943HJD8_9FIRM</name>
<proteinExistence type="predicted"/>
<evidence type="ECO:0000259" key="1">
    <source>
        <dbReference type="Pfam" id="PF07179"/>
    </source>
</evidence>
<feature type="domain" description="SseB protein C-terminal" evidence="2">
    <location>
        <begin position="183"/>
        <end position="286"/>
    </location>
</feature>
<dbReference type="InterPro" id="IPR009839">
    <property type="entry name" value="SseB_N"/>
</dbReference>
<gene>
    <name evidence="3" type="ORF">KHY36_08600</name>
</gene>
<comment type="caution">
    <text evidence="3">The sequence shown here is derived from an EMBL/GenBank/DDBJ whole genome shotgun (WGS) entry which is preliminary data.</text>
</comment>
<dbReference type="EMBL" id="JAGZGG010000019">
    <property type="protein sequence ID" value="MBS5332571.1"/>
    <property type="molecule type" value="Genomic_DNA"/>
</dbReference>
<organism evidence="3 4">
    <name type="scientific">Subdoligranulum variabile</name>
    <dbReference type="NCBI Taxonomy" id="214851"/>
    <lineage>
        <taxon>Bacteria</taxon>
        <taxon>Bacillati</taxon>
        <taxon>Bacillota</taxon>
        <taxon>Clostridia</taxon>
        <taxon>Eubacteriales</taxon>
        <taxon>Oscillospiraceae</taxon>
        <taxon>Subdoligranulum</taxon>
    </lineage>
</organism>
<dbReference type="Pfam" id="PF07179">
    <property type="entry name" value="SseB"/>
    <property type="match status" value="1"/>
</dbReference>
<sequence>MPEQNEQKKPQAPTFNPKVKETIAAFKEDNSPKNLNNILNELVRSPLLAPAVFDLQGQPAPKPDADGRVQLPKDTKISLVMVNSPDGKHYYLAFSDWDAVHEWQAKQPKAAQQIILLRFDDYANMIAKNTDASGLVVNPGDNSLRLERPLIESVKKQKDEVAKKIVEKMAEQKAQQEAHRIHPGDKVTLVEPSVLPDAMINPVCEVLAGAPGVGSAYLQVMIVNGEARSYLLVLDGPKDDKLFAAVAQAARPYLASREKKMDLNITTSVSPLGQQGMRGSEPFYRKGIGRVIEEDDDE</sequence>
<evidence type="ECO:0000313" key="4">
    <source>
        <dbReference type="Proteomes" id="UP000759273"/>
    </source>
</evidence>
<evidence type="ECO:0000313" key="3">
    <source>
        <dbReference type="EMBL" id="MBS5332571.1"/>
    </source>
</evidence>